<reference evidence="3 4" key="1">
    <citation type="submission" date="2023-12" db="EMBL/GenBank/DDBJ databases">
        <title>A high-quality genome assembly for Dillenia turbinata (Dilleniales).</title>
        <authorList>
            <person name="Chanderbali A."/>
        </authorList>
    </citation>
    <scope>NUCLEOTIDE SEQUENCE [LARGE SCALE GENOMIC DNA]</scope>
    <source>
        <strain evidence="3">LSX21</strain>
        <tissue evidence="3">Leaf</tissue>
    </source>
</reference>
<feature type="compositionally biased region" description="Low complexity" evidence="1">
    <location>
        <begin position="119"/>
        <end position="134"/>
    </location>
</feature>
<protein>
    <submittedName>
        <fullName evidence="3">Calmodulin-binding domain, plant</fullName>
    </submittedName>
</protein>
<feature type="compositionally biased region" description="Polar residues" evidence="1">
    <location>
        <begin position="670"/>
        <end position="686"/>
    </location>
</feature>
<dbReference type="SMART" id="SM01054">
    <property type="entry name" value="CaM_binding"/>
    <property type="match status" value="1"/>
</dbReference>
<feature type="domain" description="Calmodulin-binding" evidence="2">
    <location>
        <begin position="665"/>
        <end position="780"/>
    </location>
</feature>
<sequence length="805" mass="90165">MVQRKVPSKVGIQDDHIKSDRRVLNLKPSCSQHQDGRSRATDMKKKLKKARSIKLSDIESLTPSPVRHEVAQPGKPPPMPRNTAVIAAIHNKQAVNKTSDGSPNYMKPTTSSEARKEQTQVSSRSSQTISNSKSISRRSTNCSKQFVKQLARSASLKLVRTLRKTPSFKLARSSSKKCCRVVLCAEMDVQRATCSSTMKDSKFPVFLELNPGGTEAEGTSVLKVCPYTYCSLNGHHHPPLPPLKCFVAARRRLLKTQKSTSLECLSPQKVKLSEAKDDEILVGVEEVQEEELHNTTIPAIIKDENEDFFIEIYAKEREEMVEVIVNESRKDDTEAKADDEQVAKSVSGEQLCSEIDYEDDHDINVDDGLTDLAETEAFSEKGGDSLSSSDQDKIASECLHDRGELECKTGVQLDEFDFEACDMEWEEAPFSNSIIEIEADIADVKVGQPEEAENMNFPKESIFETDGVQSNSFDENSADDLHQEGPEEDASWVSNFSDIDYEDYEQVQSGLDSNSQNQMPGSAHDEAEESMAKENQYCKMDDFTVSTAALASIEEPVSVTMEDYFSELTHSTDAAEVTFISQKQDAETEQVLQGTTAERGVEEEEEVLKAEKDEMHEELDKSNGKETIEDPKLDTTADRQSQTVGETEENRYFGNAEQFNSMDDQTASMKFNKSSSWTRSNANQEDPTACKKLKLIIGSKRLPEDSDEQRKFNPKEPNYLPVQPDPEAEKVDLKHQMVDDRKNAEDWMVDFALQRAVNQLATARKKKVALLVEAFETVIPVPKHENRLKNPSAAFTHARTIQTCS</sequence>
<feature type="compositionally biased region" description="Basic and acidic residues" evidence="1">
    <location>
        <begin position="607"/>
        <end position="637"/>
    </location>
</feature>
<feature type="compositionally biased region" description="Polar residues" evidence="1">
    <location>
        <begin position="510"/>
        <end position="520"/>
    </location>
</feature>
<dbReference type="PANTHER" id="PTHR33923:SF2">
    <property type="entry name" value="CALMODULIN-BINDING PROTEIN-RELATED"/>
    <property type="match status" value="1"/>
</dbReference>
<dbReference type="EMBL" id="JBAMMX010000013">
    <property type="protein sequence ID" value="KAK6928852.1"/>
    <property type="molecule type" value="Genomic_DNA"/>
</dbReference>
<organism evidence="3 4">
    <name type="scientific">Dillenia turbinata</name>
    <dbReference type="NCBI Taxonomy" id="194707"/>
    <lineage>
        <taxon>Eukaryota</taxon>
        <taxon>Viridiplantae</taxon>
        <taxon>Streptophyta</taxon>
        <taxon>Embryophyta</taxon>
        <taxon>Tracheophyta</taxon>
        <taxon>Spermatophyta</taxon>
        <taxon>Magnoliopsida</taxon>
        <taxon>eudicotyledons</taxon>
        <taxon>Gunneridae</taxon>
        <taxon>Pentapetalae</taxon>
        <taxon>Dilleniales</taxon>
        <taxon>Dilleniaceae</taxon>
        <taxon>Dillenia</taxon>
    </lineage>
</organism>
<evidence type="ECO:0000313" key="3">
    <source>
        <dbReference type="EMBL" id="KAK6928852.1"/>
    </source>
</evidence>
<feature type="region of interest" description="Disordered" evidence="1">
    <location>
        <begin position="702"/>
        <end position="725"/>
    </location>
</feature>
<evidence type="ECO:0000256" key="1">
    <source>
        <dbReference type="SAM" id="MobiDB-lite"/>
    </source>
</evidence>
<feature type="compositionally biased region" description="Basic and acidic residues" evidence="1">
    <location>
        <begin position="702"/>
        <end position="714"/>
    </location>
</feature>
<dbReference type="Proteomes" id="UP001370490">
    <property type="component" value="Unassembled WGS sequence"/>
</dbReference>
<feature type="region of interest" description="Disordered" evidence="1">
    <location>
        <begin position="27"/>
        <end position="137"/>
    </location>
</feature>
<feature type="compositionally biased region" description="Basic and acidic residues" evidence="1">
    <location>
        <begin position="34"/>
        <end position="44"/>
    </location>
</feature>
<dbReference type="InterPro" id="IPR044681">
    <property type="entry name" value="PICBP-like"/>
</dbReference>
<feature type="region of interest" description="Disordered" evidence="1">
    <location>
        <begin position="584"/>
        <end position="647"/>
    </location>
</feature>
<keyword evidence="4" id="KW-1185">Reference proteome</keyword>
<feature type="region of interest" description="Disordered" evidence="1">
    <location>
        <begin position="510"/>
        <end position="531"/>
    </location>
</feature>
<evidence type="ECO:0000313" key="4">
    <source>
        <dbReference type="Proteomes" id="UP001370490"/>
    </source>
</evidence>
<dbReference type="Pfam" id="PF07839">
    <property type="entry name" value="CaM_binding"/>
    <property type="match status" value="1"/>
</dbReference>
<proteinExistence type="predicted"/>
<feature type="region of interest" description="Disordered" evidence="1">
    <location>
        <begin position="469"/>
        <end position="492"/>
    </location>
</feature>
<evidence type="ECO:0000259" key="2">
    <source>
        <dbReference type="SMART" id="SM01054"/>
    </source>
</evidence>
<dbReference type="PANTHER" id="PTHR33923">
    <property type="entry name" value="CALMODULIN-BINDING PROTEIN-RELATED"/>
    <property type="match status" value="1"/>
</dbReference>
<accession>A0AAN8VGB0</accession>
<dbReference type="AlphaFoldDB" id="A0AAN8VGB0"/>
<comment type="caution">
    <text evidence="3">The sequence shown here is derived from an EMBL/GenBank/DDBJ whole genome shotgun (WGS) entry which is preliminary data.</text>
</comment>
<dbReference type="GO" id="GO:0005516">
    <property type="term" value="F:calmodulin binding"/>
    <property type="evidence" value="ECO:0007669"/>
    <property type="project" value="InterPro"/>
</dbReference>
<gene>
    <name evidence="3" type="ORF">RJ641_005057</name>
</gene>
<name>A0AAN8VGB0_9MAGN</name>
<feature type="compositionally biased region" description="Polar residues" evidence="1">
    <location>
        <begin position="93"/>
        <end position="112"/>
    </location>
</feature>
<dbReference type="InterPro" id="IPR012417">
    <property type="entry name" value="CaM-bd_dom_pln"/>
</dbReference>
<feature type="region of interest" description="Disordered" evidence="1">
    <location>
        <begin position="670"/>
        <end position="689"/>
    </location>
</feature>